<dbReference type="GO" id="GO:0016787">
    <property type="term" value="F:hydrolase activity"/>
    <property type="evidence" value="ECO:0007669"/>
    <property type="project" value="UniProtKB-KW"/>
</dbReference>
<dbReference type="EMBL" id="JAGMUU010000001">
    <property type="protein sequence ID" value="KAH7162196.1"/>
    <property type="molecule type" value="Genomic_DNA"/>
</dbReference>
<dbReference type="InterPro" id="IPR041679">
    <property type="entry name" value="DNA2/NAM7-like_C"/>
</dbReference>
<evidence type="ECO:0000256" key="5">
    <source>
        <dbReference type="ARBA" id="ARBA00022840"/>
    </source>
</evidence>
<dbReference type="InterPro" id="IPR027417">
    <property type="entry name" value="P-loop_NTPase"/>
</dbReference>
<gene>
    <name evidence="9" type="ORF">B0J13DRAFT_3222</name>
</gene>
<proteinExistence type="inferred from homology"/>
<dbReference type="PANTHER" id="PTHR43788">
    <property type="entry name" value="DNA2/NAM7 HELICASE FAMILY MEMBER"/>
    <property type="match status" value="1"/>
</dbReference>
<feature type="compositionally biased region" description="Polar residues" evidence="6">
    <location>
        <begin position="1"/>
        <end position="10"/>
    </location>
</feature>
<accession>A0A9P9FI45</accession>
<evidence type="ECO:0000256" key="3">
    <source>
        <dbReference type="ARBA" id="ARBA00022801"/>
    </source>
</evidence>
<dbReference type="Pfam" id="PF13087">
    <property type="entry name" value="AAA_12"/>
    <property type="match status" value="1"/>
</dbReference>
<dbReference type="PANTHER" id="PTHR43788:SF8">
    <property type="entry name" value="DNA-BINDING PROTEIN SMUBP-2"/>
    <property type="match status" value="1"/>
</dbReference>
<feature type="domain" description="DNA2/NAM7 helicase-like C-terminal" evidence="8">
    <location>
        <begin position="957"/>
        <end position="1164"/>
    </location>
</feature>
<evidence type="ECO:0000259" key="7">
    <source>
        <dbReference type="Pfam" id="PF13086"/>
    </source>
</evidence>
<keyword evidence="5" id="KW-0067">ATP-binding</keyword>
<keyword evidence="3 9" id="KW-0378">Hydrolase</keyword>
<name>A0A9P9FI45_9HYPO</name>
<dbReference type="OrthoDB" id="5096448at2759"/>
<dbReference type="Pfam" id="PF13086">
    <property type="entry name" value="AAA_11"/>
    <property type="match status" value="1"/>
</dbReference>
<organism evidence="9 10">
    <name type="scientific">Dactylonectria estremocensis</name>
    <dbReference type="NCBI Taxonomy" id="1079267"/>
    <lineage>
        <taxon>Eukaryota</taxon>
        <taxon>Fungi</taxon>
        <taxon>Dikarya</taxon>
        <taxon>Ascomycota</taxon>
        <taxon>Pezizomycotina</taxon>
        <taxon>Sordariomycetes</taxon>
        <taxon>Hypocreomycetidae</taxon>
        <taxon>Hypocreales</taxon>
        <taxon>Nectriaceae</taxon>
        <taxon>Dactylonectria</taxon>
    </lineage>
</organism>
<dbReference type="InterPro" id="IPR050534">
    <property type="entry name" value="Coronavir_polyprotein_1ab"/>
</dbReference>
<sequence>MTMSTGNTTGPPDKEADPKPLETSLRTVPSAGDNGGEYQPQYDFSIHDGPESGWVSGLVSLNSEILPGYHSETIKRVGGGSFAALRSSFSIRVGRYGESSLIISLFISQRNSRHDIAMITIPLNKLRAPVIAEDCNPELGGGFMAEQLMAYSAYHHSSLIHGKHVRRDYWIADLAQPGEGEVAGSVDDKFPGTFIQRLKSSVTTLHFEIDASDLITHLTRVFDQPDCIVEEECRAIDAGVAEKVKGIKYGTTIDLCFRHHEHFASFWFPRLKNLGIWVSPYAPFMANARTNHTDLTFGNFIYEGVRRPDKAPSKIPMFVSDQQSTVTGIGGSIEEVELLRHRAEQLHELTLTTAIIPDPAAKWEPRPDDMDVYHMKADGAPKHQFFVIHCDEISHLFPEIGEKCHFYMVTKGERRPPRVAASSEQVENTIRMLTTEVNSARSDASVEAAEHLGTLVRGGEVLSAVIRQIFTGNLMELFLMEAEHPDQRIVDEYPSEQRTMQMLKSTALWAEELVDAWEQHGDADEYIEKWVCTHSAQHKVVVDDLGEPWYARRMALPPGTRANIALFSVFTPRQSDWTASPSKPYLNPGYPVNRPRGTLSSFLREMGKDLRMDSSNVDTIQTKMRVTPNETTAQQECAAITAMNSLPTSSLASTFKKYILDFQSAPTSLNFLNLFPQLKADLDAGLFGGEHTQVLNSLQDVGGYAFINGGPGCGKSTLAAGVARSVITGGKKILWLAPSNALVRDAVGRLQRQCPNATVRRMLTYAAELNTLLSENETLECSNSLPLGTSHAQRSLNAHADALRVRRYRLTAPSQADDSMSKLALSIAQNDTETYGKFLHFRNLSHKDPDQYVASAVDHRALARDLMGTALDKCDAICATPVAFAQMINHHPYMEFALIVVDEASKMTEPTALIPVSKKPNTPVLFVGDNKQFEPMAIARDDRTEKHIFGNQRGWGLFNRVGDAGAMSATLGQNFRARGSVADWAISYIYNGEMKVFHRKETISTLRMRKWMTDTLGLTGPNSAIYMVNLEDATEIRVGTSFANPINALFGRELVSYLYQTAPLVNLLDVTAGVNPRFGTILIIVAYTAQKTEWDGLINQLSPAEAPRQLIEVRTIDDSSSHEADLVICDLVRSGDRAGFLNDLHRLAVLATRARGTTIILGNNKSKLTRSQRTPTRSHLSQLFAWVEDNHTMVTVRSS</sequence>
<feature type="region of interest" description="Disordered" evidence="6">
    <location>
        <begin position="1"/>
        <end position="43"/>
    </location>
</feature>
<dbReference type="InterPro" id="IPR041677">
    <property type="entry name" value="DNA2/NAM7_AAA_11"/>
</dbReference>
<keyword evidence="10" id="KW-1185">Reference proteome</keyword>
<dbReference type="GO" id="GO:0005524">
    <property type="term" value="F:ATP binding"/>
    <property type="evidence" value="ECO:0007669"/>
    <property type="project" value="UniProtKB-KW"/>
</dbReference>
<keyword evidence="2" id="KW-0547">Nucleotide-binding</keyword>
<comment type="similarity">
    <text evidence="1">Belongs to the DNA2/NAM7 helicase family.</text>
</comment>
<dbReference type="Proteomes" id="UP000717696">
    <property type="component" value="Unassembled WGS sequence"/>
</dbReference>
<feature type="domain" description="DNA2/NAM7 helicase helicase" evidence="7">
    <location>
        <begin position="704"/>
        <end position="938"/>
    </location>
</feature>
<dbReference type="AlphaFoldDB" id="A0A9P9FI45"/>
<comment type="caution">
    <text evidence="9">The sequence shown here is derived from an EMBL/GenBank/DDBJ whole genome shotgun (WGS) entry which is preliminary data.</text>
</comment>
<dbReference type="GO" id="GO:0043139">
    <property type="term" value="F:5'-3' DNA helicase activity"/>
    <property type="evidence" value="ECO:0007669"/>
    <property type="project" value="TreeGrafter"/>
</dbReference>
<protein>
    <submittedName>
        <fullName evidence="9">P-loop containing nucleoside triphosphate hydrolase protein</fullName>
    </submittedName>
</protein>
<evidence type="ECO:0000256" key="6">
    <source>
        <dbReference type="SAM" id="MobiDB-lite"/>
    </source>
</evidence>
<evidence type="ECO:0000256" key="2">
    <source>
        <dbReference type="ARBA" id="ARBA00022741"/>
    </source>
</evidence>
<keyword evidence="4" id="KW-0347">Helicase</keyword>
<evidence type="ECO:0000259" key="8">
    <source>
        <dbReference type="Pfam" id="PF13087"/>
    </source>
</evidence>
<reference evidence="9" key="1">
    <citation type="journal article" date="2021" name="Nat. Commun.">
        <title>Genetic determinants of endophytism in the Arabidopsis root mycobiome.</title>
        <authorList>
            <person name="Mesny F."/>
            <person name="Miyauchi S."/>
            <person name="Thiergart T."/>
            <person name="Pickel B."/>
            <person name="Atanasova L."/>
            <person name="Karlsson M."/>
            <person name="Huettel B."/>
            <person name="Barry K.W."/>
            <person name="Haridas S."/>
            <person name="Chen C."/>
            <person name="Bauer D."/>
            <person name="Andreopoulos W."/>
            <person name="Pangilinan J."/>
            <person name="LaButti K."/>
            <person name="Riley R."/>
            <person name="Lipzen A."/>
            <person name="Clum A."/>
            <person name="Drula E."/>
            <person name="Henrissat B."/>
            <person name="Kohler A."/>
            <person name="Grigoriev I.V."/>
            <person name="Martin F.M."/>
            <person name="Hacquard S."/>
        </authorList>
    </citation>
    <scope>NUCLEOTIDE SEQUENCE</scope>
    <source>
        <strain evidence="9">MPI-CAGE-AT-0021</strain>
    </source>
</reference>
<evidence type="ECO:0000313" key="10">
    <source>
        <dbReference type="Proteomes" id="UP000717696"/>
    </source>
</evidence>
<dbReference type="Gene3D" id="3.40.50.300">
    <property type="entry name" value="P-loop containing nucleotide triphosphate hydrolases"/>
    <property type="match status" value="2"/>
</dbReference>
<evidence type="ECO:0000256" key="4">
    <source>
        <dbReference type="ARBA" id="ARBA00022806"/>
    </source>
</evidence>
<dbReference type="SUPFAM" id="SSF52540">
    <property type="entry name" value="P-loop containing nucleoside triphosphate hydrolases"/>
    <property type="match status" value="1"/>
</dbReference>
<evidence type="ECO:0000313" key="9">
    <source>
        <dbReference type="EMBL" id="KAH7162196.1"/>
    </source>
</evidence>
<evidence type="ECO:0000256" key="1">
    <source>
        <dbReference type="ARBA" id="ARBA00007913"/>
    </source>
</evidence>